<sequence>MHSRFSRLALSGLAIGAMAVTTGCGSDSSTSAGSGSGSGLTVGFASPVMAQEGQQDISKGFKSGATSLGWKAKTYDANLSADTQVSNVQTMIDQQVGALSAWALDENAIAGSYAAAKSAKIPVIGVNSAGADGISSVWWEIYSCKKDGILDQLAQMFAKAKPNGKIAVMGFPVKSIVGMTDCFTAAAKRAGLTVVSKQDNTQNTSSGASSLAQDLLSAHPDIDGFWSFNDSTALGVSSAVIAAGKKVYTAESPNGILVTGSNGDSSAIAALRNGTITASIDTDPYCTGVAAVAAMQDAVKGDAATKYVIKNELITPATVKDFVAPKDRPCTPTELPLVK</sequence>
<evidence type="ECO:0000313" key="7">
    <source>
        <dbReference type="Proteomes" id="UP000472335"/>
    </source>
</evidence>
<dbReference type="RefSeq" id="WP_165257258.1">
    <property type="nucleotide sequence ID" value="NZ_JAAKZY010000024.1"/>
</dbReference>
<reference evidence="6 7" key="1">
    <citation type="submission" date="2020-02" db="EMBL/GenBank/DDBJ databases">
        <title>Whole-genome analyses of novel actinobacteria.</title>
        <authorList>
            <person name="Sahin N."/>
            <person name="Gencbay T."/>
        </authorList>
    </citation>
    <scope>NUCLEOTIDE SEQUENCE [LARGE SCALE GENOMIC DNA]</scope>
    <source>
        <strain evidence="6 7">HC44</strain>
    </source>
</reference>
<gene>
    <name evidence="6" type="ORF">G5C60_10455</name>
</gene>
<dbReference type="GO" id="GO:0030246">
    <property type="term" value="F:carbohydrate binding"/>
    <property type="evidence" value="ECO:0007669"/>
    <property type="project" value="UniProtKB-ARBA"/>
</dbReference>
<organism evidence="6 7">
    <name type="scientific">Streptomyces scabichelini</name>
    <dbReference type="NCBI Taxonomy" id="2711217"/>
    <lineage>
        <taxon>Bacteria</taxon>
        <taxon>Bacillati</taxon>
        <taxon>Actinomycetota</taxon>
        <taxon>Actinomycetes</taxon>
        <taxon>Kitasatosporales</taxon>
        <taxon>Streptomycetaceae</taxon>
        <taxon>Streptomyces</taxon>
    </lineage>
</organism>
<dbReference type="PANTHER" id="PTHR46847:SF1">
    <property type="entry name" value="D-ALLOSE-BINDING PERIPLASMIC PROTEIN-RELATED"/>
    <property type="match status" value="1"/>
</dbReference>
<feature type="signal peptide" evidence="4">
    <location>
        <begin position="1"/>
        <end position="19"/>
    </location>
</feature>
<feature type="chain" id="PRO_5039455836" evidence="4">
    <location>
        <begin position="20"/>
        <end position="339"/>
    </location>
</feature>
<comment type="similarity">
    <text evidence="2">Belongs to the bacterial solute-binding protein 2 family.</text>
</comment>
<evidence type="ECO:0000256" key="2">
    <source>
        <dbReference type="ARBA" id="ARBA00007639"/>
    </source>
</evidence>
<dbReference type="AlphaFoldDB" id="A0A6G4V216"/>
<accession>A0A6G4V216</accession>
<evidence type="ECO:0000259" key="5">
    <source>
        <dbReference type="Pfam" id="PF13407"/>
    </source>
</evidence>
<dbReference type="InterPro" id="IPR028082">
    <property type="entry name" value="Peripla_BP_I"/>
</dbReference>
<comment type="caution">
    <text evidence="6">The sequence shown here is derived from an EMBL/GenBank/DDBJ whole genome shotgun (WGS) entry which is preliminary data.</text>
</comment>
<dbReference type="PANTHER" id="PTHR46847">
    <property type="entry name" value="D-ALLOSE-BINDING PERIPLASMIC PROTEIN-RELATED"/>
    <property type="match status" value="1"/>
</dbReference>
<evidence type="ECO:0000256" key="1">
    <source>
        <dbReference type="ARBA" id="ARBA00004196"/>
    </source>
</evidence>
<comment type="subcellular location">
    <subcellularLocation>
        <location evidence="1">Cell envelope</location>
    </subcellularLocation>
</comment>
<name>A0A6G4V216_9ACTN</name>
<evidence type="ECO:0000256" key="4">
    <source>
        <dbReference type="SAM" id="SignalP"/>
    </source>
</evidence>
<dbReference type="EMBL" id="JAAKZY010000024">
    <property type="protein sequence ID" value="NGO08059.1"/>
    <property type="molecule type" value="Genomic_DNA"/>
</dbReference>
<feature type="domain" description="Periplasmic binding protein" evidence="5">
    <location>
        <begin position="42"/>
        <end position="302"/>
    </location>
</feature>
<dbReference type="SUPFAM" id="SSF53822">
    <property type="entry name" value="Periplasmic binding protein-like I"/>
    <property type="match status" value="1"/>
</dbReference>
<dbReference type="PROSITE" id="PS51257">
    <property type="entry name" value="PROKAR_LIPOPROTEIN"/>
    <property type="match status" value="1"/>
</dbReference>
<proteinExistence type="inferred from homology"/>
<protein>
    <submittedName>
        <fullName evidence="6">Sugar ABC transporter substrate-binding protein</fullName>
    </submittedName>
</protein>
<evidence type="ECO:0000313" key="6">
    <source>
        <dbReference type="EMBL" id="NGO08059.1"/>
    </source>
</evidence>
<dbReference type="CDD" id="cd01536">
    <property type="entry name" value="PBP1_ABC_sugar_binding-like"/>
    <property type="match status" value="1"/>
</dbReference>
<dbReference type="Gene3D" id="3.40.50.2300">
    <property type="match status" value="2"/>
</dbReference>
<keyword evidence="7" id="KW-1185">Reference proteome</keyword>
<dbReference type="Proteomes" id="UP000472335">
    <property type="component" value="Unassembled WGS sequence"/>
</dbReference>
<keyword evidence="3 4" id="KW-0732">Signal</keyword>
<evidence type="ECO:0000256" key="3">
    <source>
        <dbReference type="ARBA" id="ARBA00022729"/>
    </source>
</evidence>
<dbReference type="Pfam" id="PF13407">
    <property type="entry name" value="Peripla_BP_4"/>
    <property type="match status" value="1"/>
</dbReference>
<dbReference type="GO" id="GO:0030313">
    <property type="term" value="C:cell envelope"/>
    <property type="evidence" value="ECO:0007669"/>
    <property type="project" value="UniProtKB-SubCell"/>
</dbReference>
<dbReference type="InterPro" id="IPR025997">
    <property type="entry name" value="SBP_2_dom"/>
</dbReference>